<keyword evidence="1" id="KW-1133">Transmembrane helix</keyword>
<evidence type="ECO:0000313" key="2">
    <source>
        <dbReference type="EMBL" id="USS87643.1"/>
    </source>
</evidence>
<reference evidence="2" key="1">
    <citation type="submission" date="2022-05" db="EMBL/GenBank/DDBJ databases">
        <authorList>
            <person name="Oliphant S.A."/>
            <person name="Watson-Haigh N.S."/>
            <person name="Sumby K.M."/>
            <person name="Gardner J.M."/>
            <person name="Jiranek V."/>
        </authorList>
    </citation>
    <scope>NUCLEOTIDE SEQUENCE</scope>
    <source>
        <strain evidence="2">KI11_C11</strain>
    </source>
</reference>
<keyword evidence="3" id="KW-1185">Reference proteome</keyword>
<accession>A0ABY5BVE3</accession>
<evidence type="ECO:0000256" key="1">
    <source>
        <dbReference type="SAM" id="Phobius"/>
    </source>
</evidence>
<proteinExistence type="predicted"/>
<protein>
    <submittedName>
        <fullName evidence="2">Uncharacterized protein</fullName>
    </submittedName>
</protein>
<evidence type="ECO:0000313" key="3">
    <source>
        <dbReference type="Proteomes" id="UP001057025"/>
    </source>
</evidence>
<organism evidence="2 3">
    <name type="scientific">Fructilactobacillus hinvesii</name>
    <dbReference type="NCBI Taxonomy" id="2940300"/>
    <lineage>
        <taxon>Bacteria</taxon>
        <taxon>Bacillati</taxon>
        <taxon>Bacillota</taxon>
        <taxon>Bacilli</taxon>
        <taxon>Lactobacillales</taxon>
        <taxon>Lactobacillaceae</taxon>
        <taxon>Fructilactobacillus</taxon>
    </lineage>
</organism>
<feature type="transmembrane region" description="Helical" evidence="1">
    <location>
        <begin position="12"/>
        <end position="30"/>
    </location>
</feature>
<dbReference type="Proteomes" id="UP001057025">
    <property type="component" value="Chromosome"/>
</dbReference>
<keyword evidence="1" id="KW-0472">Membrane</keyword>
<keyword evidence="1" id="KW-0812">Transmembrane</keyword>
<sequence length="57" mass="6908">MKRTHRWRLGNLTFISICFLVLIGTILLYQSQMTNMYIESNQTRIKYYQHQIQISRG</sequence>
<dbReference type="EMBL" id="CP097118">
    <property type="protein sequence ID" value="USS87643.1"/>
    <property type="molecule type" value="Genomic_DNA"/>
</dbReference>
<dbReference type="RefSeq" id="WP_252796934.1">
    <property type="nucleotide sequence ID" value="NZ_CP097118.1"/>
</dbReference>
<gene>
    <name evidence="2" type="ORF">M3M39_05910</name>
</gene>
<name>A0ABY5BVE3_9LACO</name>